<dbReference type="InterPro" id="IPR032675">
    <property type="entry name" value="LRR_dom_sf"/>
</dbReference>
<dbReference type="Gene3D" id="3.80.10.10">
    <property type="entry name" value="Ribonuclease Inhibitor"/>
    <property type="match status" value="1"/>
</dbReference>
<dbReference type="AlphaFoldDB" id="A0A3M7EVB2"/>
<evidence type="ECO:0000313" key="1">
    <source>
        <dbReference type="EMBL" id="RMY80452.1"/>
    </source>
</evidence>
<accession>A0A3M7EVB2</accession>
<dbReference type="Proteomes" id="UP000269539">
    <property type="component" value="Unassembled WGS sequence"/>
</dbReference>
<proteinExistence type="predicted"/>
<sequence length="412" mass="46537">MATLYRRQPKLRTLRLDSIHLDPVIASLSQVRRANVATLYLCTSDPDEASSWNRVLPTLPNLRNLELAASRDLNDGPYPLNVDASSDVLTKLLDWKSQESQYKLHLHTLQVQGFDLTDAAEALRRNIHFPGLQVLGMQLCKNPARLLEVLYETRELESQNLRTLIIVEAEKSPASRAYSPALSRVLGTFSTLEHLIVRTKGNSAYWSDFEAIAGHAASLRLLHLDRPTPRPLPQGVKRGSSSIMQLRKLEQITLPMSSIVPAEADCCATACCYKDMHYVLLVLDALPSLRTFQILGMRLGDLNVQQIDRQVLRAYALRQMRTLADYVFNALANLKVLSLERYVYHNPDTGRRESYNGQYYHRGKTIDAVGREQATAIEASLRELKQIEPAVDILGMEDLEHGSLFRYGYDLP</sequence>
<dbReference type="EMBL" id="QWIO01001014">
    <property type="protein sequence ID" value="RMY80452.1"/>
    <property type="molecule type" value="Genomic_DNA"/>
</dbReference>
<dbReference type="SUPFAM" id="SSF52047">
    <property type="entry name" value="RNI-like"/>
    <property type="match status" value="1"/>
</dbReference>
<reference evidence="1 2" key="1">
    <citation type="journal article" date="2018" name="BMC Genomics">
        <title>Genomic evidence for intraspecific hybridization in a clonal and extremely halotolerant yeast.</title>
        <authorList>
            <person name="Gostincar C."/>
            <person name="Stajich J.E."/>
            <person name="Zupancic J."/>
            <person name="Zalar P."/>
            <person name="Gunde-Cimerman N."/>
        </authorList>
    </citation>
    <scope>NUCLEOTIDE SEQUENCE [LARGE SCALE GENOMIC DNA]</scope>
    <source>
        <strain evidence="1 2">EXF-10513</strain>
    </source>
</reference>
<dbReference type="VEuPathDB" id="FungiDB:BTJ68_11467"/>
<evidence type="ECO:0008006" key="3">
    <source>
        <dbReference type="Google" id="ProtNLM"/>
    </source>
</evidence>
<gene>
    <name evidence="1" type="ORF">D0864_08662</name>
</gene>
<organism evidence="1 2">
    <name type="scientific">Hortaea werneckii</name>
    <name type="common">Black yeast</name>
    <name type="synonym">Cladosporium werneckii</name>
    <dbReference type="NCBI Taxonomy" id="91943"/>
    <lineage>
        <taxon>Eukaryota</taxon>
        <taxon>Fungi</taxon>
        <taxon>Dikarya</taxon>
        <taxon>Ascomycota</taxon>
        <taxon>Pezizomycotina</taxon>
        <taxon>Dothideomycetes</taxon>
        <taxon>Dothideomycetidae</taxon>
        <taxon>Mycosphaerellales</taxon>
        <taxon>Teratosphaeriaceae</taxon>
        <taxon>Hortaea</taxon>
    </lineage>
</organism>
<evidence type="ECO:0000313" key="2">
    <source>
        <dbReference type="Proteomes" id="UP000269539"/>
    </source>
</evidence>
<name>A0A3M7EVB2_HORWE</name>
<comment type="caution">
    <text evidence="1">The sequence shown here is derived from an EMBL/GenBank/DDBJ whole genome shotgun (WGS) entry which is preliminary data.</text>
</comment>
<protein>
    <recommendedName>
        <fullName evidence="3">F-box domain-containing protein</fullName>
    </recommendedName>
</protein>